<dbReference type="Pfam" id="PF24758">
    <property type="entry name" value="LRR_At5g56370"/>
    <property type="match status" value="1"/>
</dbReference>
<evidence type="ECO:0000313" key="3">
    <source>
        <dbReference type="RefSeq" id="XP_056864835.1"/>
    </source>
</evidence>
<gene>
    <name evidence="3" type="primary">LOC108835574</name>
</gene>
<dbReference type="AlphaFoldDB" id="A0A9W3DM00"/>
<dbReference type="SUPFAM" id="SSF81383">
    <property type="entry name" value="F-box domain"/>
    <property type="match status" value="1"/>
</dbReference>
<organism evidence="2 3">
    <name type="scientific">Raphanus sativus</name>
    <name type="common">Radish</name>
    <name type="synonym">Raphanus raphanistrum var. sativus</name>
    <dbReference type="NCBI Taxonomy" id="3726"/>
    <lineage>
        <taxon>Eukaryota</taxon>
        <taxon>Viridiplantae</taxon>
        <taxon>Streptophyta</taxon>
        <taxon>Embryophyta</taxon>
        <taxon>Tracheophyta</taxon>
        <taxon>Spermatophyta</taxon>
        <taxon>Magnoliopsida</taxon>
        <taxon>eudicotyledons</taxon>
        <taxon>Gunneridae</taxon>
        <taxon>Pentapetalae</taxon>
        <taxon>rosids</taxon>
        <taxon>malvids</taxon>
        <taxon>Brassicales</taxon>
        <taxon>Brassicaceae</taxon>
        <taxon>Brassiceae</taxon>
        <taxon>Raphanus</taxon>
    </lineage>
</organism>
<feature type="domain" description="F-box" evidence="1">
    <location>
        <begin position="10"/>
        <end position="56"/>
    </location>
</feature>
<dbReference type="InterPro" id="IPR053781">
    <property type="entry name" value="F-box_AtFBL13-like"/>
</dbReference>
<dbReference type="PROSITE" id="PS50181">
    <property type="entry name" value="FBOX"/>
    <property type="match status" value="1"/>
</dbReference>
<dbReference type="PANTHER" id="PTHR32212">
    <property type="entry name" value="CYCLIN-LIKE F-BOX"/>
    <property type="match status" value="1"/>
</dbReference>
<dbReference type="Proteomes" id="UP000504610">
    <property type="component" value="Chromosome 4"/>
</dbReference>
<accession>A0A9W3DM00</accession>
<dbReference type="SMART" id="SM00256">
    <property type="entry name" value="FBOX"/>
    <property type="match status" value="1"/>
</dbReference>
<name>A0A9W3DM00_RAPSA</name>
<protein>
    <submittedName>
        <fullName evidence="3">F-box/FBD/LRR-repeat protein At3g26920-like</fullName>
    </submittedName>
</protein>
<reference evidence="2" key="1">
    <citation type="journal article" date="2019" name="Database">
        <title>The radish genome database (RadishGD): an integrated information resource for radish genomics.</title>
        <authorList>
            <person name="Yu H.J."/>
            <person name="Baek S."/>
            <person name="Lee Y.J."/>
            <person name="Cho A."/>
            <person name="Mun J.H."/>
        </authorList>
    </citation>
    <scope>NUCLEOTIDE SEQUENCE [LARGE SCALE GENOMIC DNA]</scope>
    <source>
        <strain evidence="2">cv. WK10039</strain>
    </source>
</reference>
<dbReference type="Gene3D" id="1.20.1280.50">
    <property type="match status" value="1"/>
</dbReference>
<keyword evidence="2" id="KW-1185">Reference proteome</keyword>
<sequence length="213" mass="23982">MNGCRTLSNRDMIGELPDALLLQILSSIPTKDAVATSVLSKRWRFLCKMTPTLRFYYGDRGTKDIVRFSDNVCRCFLSHQTPVLQSLHLKMTFGIDDPTVDVGVLLGIAFGRHVRELEFQVCCLDEPYRFPTSLFNCGTRTLETLKLGPYVFVDVPFPVCLKALRTLRLYKVSFKDAASVVNLLSGCSSLENLEVKMYSHPDVESFTITVPSL</sequence>
<dbReference type="SUPFAM" id="SSF52047">
    <property type="entry name" value="RNI-like"/>
    <property type="match status" value="1"/>
</dbReference>
<dbReference type="InterPro" id="IPR036047">
    <property type="entry name" value="F-box-like_dom_sf"/>
</dbReference>
<dbReference type="Pfam" id="PF00646">
    <property type="entry name" value="F-box"/>
    <property type="match status" value="1"/>
</dbReference>
<dbReference type="GeneID" id="108835574"/>
<dbReference type="CDD" id="cd22160">
    <property type="entry name" value="F-box_AtFBL13-like"/>
    <property type="match status" value="1"/>
</dbReference>
<dbReference type="KEGG" id="rsz:108835574"/>
<dbReference type="PANTHER" id="PTHR32212:SF433">
    <property type="entry name" value="PROTEIN WITH RNI-LIKE_FBD-LIKE DOMAIN"/>
    <property type="match status" value="1"/>
</dbReference>
<evidence type="ECO:0000259" key="1">
    <source>
        <dbReference type="PROSITE" id="PS50181"/>
    </source>
</evidence>
<evidence type="ECO:0000313" key="2">
    <source>
        <dbReference type="Proteomes" id="UP000504610"/>
    </source>
</evidence>
<dbReference type="InterPro" id="IPR001810">
    <property type="entry name" value="F-box_dom"/>
</dbReference>
<dbReference type="RefSeq" id="XP_056864835.1">
    <property type="nucleotide sequence ID" value="XM_057008855.1"/>
</dbReference>
<dbReference type="OrthoDB" id="1298252at2759"/>
<reference evidence="3" key="2">
    <citation type="submission" date="2025-08" db="UniProtKB">
        <authorList>
            <consortium name="RefSeq"/>
        </authorList>
    </citation>
    <scope>IDENTIFICATION</scope>
    <source>
        <tissue evidence="3">Leaf</tissue>
    </source>
</reference>
<dbReference type="InterPro" id="IPR055411">
    <property type="entry name" value="LRR_FXL15/At3g58940/PEG3-like"/>
</dbReference>
<proteinExistence type="predicted"/>